<dbReference type="GO" id="GO:0005737">
    <property type="term" value="C:cytoplasm"/>
    <property type="evidence" value="ECO:0007669"/>
    <property type="project" value="UniProtKB-SubCell"/>
</dbReference>
<dbReference type="OrthoDB" id="342024at2759"/>
<dbReference type="GO" id="GO:0005525">
    <property type="term" value="F:GTP binding"/>
    <property type="evidence" value="ECO:0007669"/>
    <property type="project" value="UniProtKB-KW"/>
</dbReference>
<evidence type="ECO:0000256" key="4">
    <source>
        <dbReference type="ARBA" id="ARBA00022741"/>
    </source>
</evidence>
<evidence type="ECO:0000256" key="1">
    <source>
        <dbReference type="ARBA" id="ARBA00004496"/>
    </source>
</evidence>
<proteinExistence type="inferred from homology"/>
<evidence type="ECO:0000259" key="10">
    <source>
        <dbReference type="PROSITE" id="PS51722"/>
    </source>
</evidence>
<gene>
    <name evidence="11" type="ORF">MOQ_004369</name>
</gene>
<dbReference type="FunFam" id="2.40.30.10:FF:000070">
    <property type="entry name" value="Translation elongation factor EF-1 subunit"/>
    <property type="match status" value="1"/>
</dbReference>
<feature type="domain" description="Tr-type G" evidence="10">
    <location>
        <begin position="249"/>
        <end position="470"/>
    </location>
</feature>
<evidence type="ECO:0000256" key="6">
    <source>
        <dbReference type="ARBA" id="ARBA00022917"/>
    </source>
</evidence>
<evidence type="ECO:0000256" key="8">
    <source>
        <dbReference type="ARBA" id="ARBA00049117"/>
    </source>
</evidence>
<dbReference type="InterPro" id="IPR031157">
    <property type="entry name" value="G_TR_CS"/>
</dbReference>
<protein>
    <submittedName>
        <fullName evidence="11">Elongation factor 1-alpha (Ef-1-alpha), putative,HSP70 subfamily B suppressor 1, putative</fullName>
    </submittedName>
</protein>
<dbReference type="InterPro" id="IPR009001">
    <property type="entry name" value="Transl_elong_EF1A/Init_IF2_C"/>
</dbReference>
<feature type="region of interest" description="Disordered" evidence="9">
    <location>
        <begin position="55"/>
        <end position="81"/>
    </location>
</feature>
<comment type="subcellular location">
    <subcellularLocation>
        <location evidence="1">Cytoplasm</location>
    </subcellularLocation>
</comment>
<dbReference type="SUPFAM" id="SSF52540">
    <property type="entry name" value="P-loop containing nucleoside triphosphate hydrolases"/>
    <property type="match status" value="1"/>
</dbReference>
<dbReference type="InterPro" id="IPR027417">
    <property type="entry name" value="P-loop_NTPase"/>
</dbReference>
<evidence type="ECO:0000256" key="5">
    <source>
        <dbReference type="ARBA" id="ARBA00022801"/>
    </source>
</evidence>
<keyword evidence="4" id="KW-0547">Nucleotide-binding</keyword>
<dbReference type="InterPro" id="IPR050100">
    <property type="entry name" value="TRAFAC_GTPase_members"/>
</dbReference>
<feature type="compositionally biased region" description="Acidic residues" evidence="9">
    <location>
        <begin position="18"/>
        <end position="34"/>
    </location>
</feature>
<dbReference type="GO" id="GO:0003746">
    <property type="term" value="F:translation elongation factor activity"/>
    <property type="evidence" value="ECO:0007669"/>
    <property type="project" value="UniProtKB-KW"/>
</dbReference>
<dbReference type="FunFam" id="3.40.50.300:FF:000204">
    <property type="entry name" value="Translation elongation factor Tu"/>
    <property type="match status" value="1"/>
</dbReference>
<feature type="region of interest" description="Disordered" evidence="9">
    <location>
        <begin position="188"/>
        <end position="208"/>
    </location>
</feature>
<evidence type="ECO:0000256" key="2">
    <source>
        <dbReference type="ARBA" id="ARBA00007249"/>
    </source>
</evidence>
<dbReference type="PROSITE" id="PS00301">
    <property type="entry name" value="G_TR_1"/>
    <property type="match status" value="1"/>
</dbReference>
<evidence type="ECO:0000256" key="3">
    <source>
        <dbReference type="ARBA" id="ARBA00022490"/>
    </source>
</evidence>
<dbReference type="SUPFAM" id="SSF50447">
    <property type="entry name" value="Translation proteins"/>
    <property type="match status" value="1"/>
</dbReference>
<sequence>MNRHKKFYSTLGDKLHDDDYDDYDDYYDEGEEDDYGEEELQYVVRAGAIPAKPVKTSSTAGLAAPQEELSNKEEEEEELPLGEEHGLCAKDVDYPLITMLLAEFWKKWERCVTAQELKVEPKLCDIVEAIRDHNYDVDEAVTFTQRRMTVKGLDTETQKSTNTPSSLQCTVNPCAPAPTATLATAVEPKPGGRSLKLGKGGKNTETLPVNKSNRVKETITKSASGANNTRNISALKKNAVQEIMPDPDKRDCTFVIAGHVDAGKSTTLGHLLLLLGKVSQSEIEKNEKNARKLNSGSFKYAWVLDQSEEERRRGVTIDAGSYCFETEHRRINILDAPGHKDYVLNMISSATQADAALLVVTAATSEFEVGLAHGTKEHLFILKTLSVGRLIVAVNKMDTVDYSKERYEYIVRELKFLLKQIRYKEEAVVGFCPVSGMQGTNILHVDCEATPWYEGPSLVQLFDQCPLESRLLDAPLRLSLQDMQGSRLFCKVESGRLSKSSKVVFLPSDVQVHVKMILKPTLDEFVNAAFAGDLVVIDTDSSLVGLSPGCVGCNLIDPIQCSTDFEARVQTFATLQSSILPGTTFTMVVHALTVPVKVVALVSKMNRQGMWSTGMVKCIPKVTQAIIVFRSAYKIALEPAEVCRALGRFVLQQDGNTVAGGLVEKMML</sequence>
<dbReference type="AlphaFoldDB" id="K2MXE5"/>
<dbReference type="InterPro" id="IPR000795">
    <property type="entry name" value="T_Tr_GTP-bd_dom"/>
</dbReference>
<keyword evidence="3" id="KW-0963">Cytoplasm</keyword>
<comment type="caution">
    <text evidence="11">The sequence shown here is derived from an EMBL/GenBank/DDBJ whole genome shotgun (WGS) entry which is preliminary data.</text>
</comment>
<feature type="compositionally biased region" description="Low complexity" evidence="9">
    <location>
        <begin position="188"/>
        <end position="197"/>
    </location>
</feature>
<accession>K2MXE5</accession>
<keyword evidence="7" id="KW-0342">GTP-binding</keyword>
<evidence type="ECO:0000313" key="12">
    <source>
        <dbReference type="Proteomes" id="UP000007350"/>
    </source>
</evidence>
<keyword evidence="12" id="KW-1185">Reference proteome</keyword>
<keyword evidence="6" id="KW-0648">Protein biosynthesis</keyword>
<dbReference type="InterPro" id="IPR009000">
    <property type="entry name" value="Transl_B-barrel_sf"/>
</dbReference>
<comment type="similarity">
    <text evidence="2">Belongs to the TRAFAC class translation factor GTPase superfamily. Classic translation factor GTPase family. EF-Tu/EF-1A subfamily.</text>
</comment>
<dbReference type="CDD" id="cd04093">
    <property type="entry name" value="HBS1_C_III"/>
    <property type="match status" value="1"/>
</dbReference>
<reference evidence="11 12" key="1">
    <citation type="journal article" date="2012" name="BMC Genomics">
        <title>Comparative genomic analysis of human infective Trypanosoma cruzi lineages with the bat-restricted subspecies T. cruzi marinkellei.</title>
        <authorList>
            <person name="Franzen O."/>
            <person name="Talavera-Lopez C."/>
            <person name="Ochaya S."/>
            <person name="Butler C.E."/>
            <person name="Messenger L.A."/>
            <person name="Lewis M.D."/>
            <person name="Llewellyn M.S."/>
            <person name="Marinkelle C.J."/>
            <person name="Tyler K.M."/>
            <person name="Miles M.A."/>
            <person name="Andersson B."/>
        </authorList>
    </citation>
    <scope>NUCLEOTIDE SEQUENCE [LARGE SCALE GENOMIC DNA]</scope>
    <source>
        <strain evidence="11 12">B7</strain>
    </source>
</reference>
<evidence type="ECO:0000256" key="9">
    <source>
        <dbReference type="SAM" id="MobiDB-lite"/>
    </source>
</evidence>
<organism evidence="11 12">
    <name type="scientific">Trypanosoma cruzi marinkellei</name>
    <dbReference type="NCBI Taxonomy" id="85056"/>
    <lineage>
        <taxon>Eukaryota</taxon>
        <taxon>Discoba</taxon>
        <taxon>Euglenozoa</taxon>
        <taxon>Kinetoplastea</taxon>
        <taxon>Metakinetoplastina</taxon>
        <taxon>Trypanosomatida</taxon>
        <taxon>Trypanosomatidae</taxon>
        <taxon>Trypanosoma</taxon>
        <taxon>Schizotrypanum</taxon>
    </lineage>
</organism>
<dbReference type="GO" id="GO:0003924">
    <property type="term" value="F:GTPase activity"/>
    <property type="evidence" value="ECO:0007669"/>
    <property type="project" value="InterPro"/>
</dbReference>
<dbReference type="Gene3D" id="2.40.30.10">
    <property type="entry name" value="Translation factors"/>
    <property type="match status" value="2"/>
</dbReference>
<evidence type="ECO:0000256" key="7">
    <source>
        <dbReference type="ARBA" id="ARBA00023134"/>
    </source>
</evidence>
<dbReference type="Pfam" id="PF00009">
    <property type="entry name" value="GTP_EFTU"/>
    <property type="match status" value="1"/>
</dbReference>
<keyword evidence="11" id="KW-0251">Elongation factor</keyword>
<dbReference type="Proteomes" id="UP000007350">
    <property type="component" value="Unassembled WGS sequence"/>
</dbReference>
<dbReference type="PANTHER" id="PTHR23115">
    <property type="entry name" value="TRANSLATION FACTOR"/>
    <property type="match status" value="1"/>
</dbReference>
<dbReference type="Gene3D" id="3.40.50.300">
    <property type="entry name" value="P-loop containing nucleotide triphosphate hydrolases"/>
    <property type="match status" value="1"/>
</dbReference>
<keyword evidence="5" id="KW-0378">Hydrolase</keyword>
<feature type="region of interest" description="Disordered" evidence="9">
    <location>
        <begin position="1"/>
        <end position="34"/>
    </location>
</feature>
<name>K2MXE5_TRYCR</name>
<dbReference type="SUPFAM" id="SSF50465">
    <property type="entry name" value="EF-Tu/eEF-1alpha/eIF2-gamma C-terminal domain"/>
    <property type="match status" value="1"/>
</dbReference>
<comment type="catalytic activity">
    <reaction evidence="8">
        <text>GTP + H2O = GDP + phosphate + H(+)</text>
        <dbReference type="Rhea" id="RHEA:19669"/>
        <dbReference type="ChEBI" id="CHEBI:15377"/>
        <dbReference type="ChEBI" id="CHEBI:15378"/>
        <dbReference type="ChEBI" id="CHEBI:37565"/>
        <dbReference type="ChEBI" id="CHEBI:43474"/>
        <dbReference type="ChEBI" id="CHEBI:58189"/>
    </reaction>
    <physiologicalReaction direction="left-to-right" evidence="8">
        <dbReference type="Rhea" id="RHEA:19670"/>
    </physiologicalReaction>
</comment>
<dbReference type="PROSITE" id="PS51722">
    <property type="entry name" value="G_TR_2"/>
    <property type="match status" value="1"/>
</dbReference>
<dbReference type="InterPro" id="IPR054696">
    <property type="entry name" value="GTP-eEF1A_C"/>
</dbReference>
<dbReference type="PRINTS" id="PR00315">
    <property type="entry name" value="ELONGATNFCT"/>
</dbReference>
<evidence type="ECO:0000313" key="11">
    <source>
        <dbReference type="EMBL" id="EKF31790.1"/>
    </source>
</evidence>
<dbReference type="Pfam" id="PF22594">
    <property type="entry name" value="GTP-eEF1A_C"/>
    <property type="match status" value="1"/>
</dbReference>
<dbReference type="EMBL" id="AHKC01010619">
    <property type="protein sequence ID" value="EKF31790.1"/>
    <property type="molecule type" value="Genomic_DNA"/>
</dbReference>